<dbReference type="EMBL" id="JAGTTL010000039">
    <property type="protein sequence ID" value="KAK6291689.1"/>
    <property type="molecule type" value="Genomic_DNA"/>
</dbReference>
<dbReference type="PANTHER" id="PTHR12702">
    <property type="entry name" value="SEC15"/>
    <property type="match status" value="1"/>
</dbReference>
<gene>
    <name evidence="1" type="ORF">J4Q44_G00374740</name>
</gene>
<accession>A0AAN8KLA0</accession>
<keyword evidence="2" id="KW-1185">Reference proteome</keyword>
<protein>
    <submittedName>
        <fullName evidence="1">Uncharacterized protein</fullName>
    </submittedName>
</protein>
<organism evidence="1 2">
    <name type="scientific">Coregonus suidteri</name>
    <dbReference type="NCBI Taxonomy" id="861788"/>
    <lineage>
        <taxon>Eukaryota</taxon>
        <taxon>Metazoa</taxon>
        <taxon>Chordata</taxon>
        <taxon>Craniata</taxon>
        <taxon>Vertebrata</taxon>
        <taxon>Euteleostomi</taxon>
        <taxon>Actinopterygii</taxon>
        <taxon>Neopterygii</taxon>
        <taxon>Teleostei</taxon>
        <taxon>Protacanthopterygii</taxon>
        <taxon>Salmoniformes</taxon>
        <taxon>Salmonidae</taxon>
        <taxon>Coregoninae</taxon>
        <taxon>Coregonus</taxon>
    </lineage>
</organism>
<evidence type="ECO:0000313" key="2">
    <source>
        <dbReference type="Proteomes" id="UP001356427"/>
    </source>
</evidence>
<proteinExistence type="predicted"/>
<dbReference type="GO" id="GO:0090522">
    <property type="term" value="P:vesicle tethering involved in exocytosis"/>
    <property type="evidence" value="ECO:0007669"/>
    <property type="project" value="InterPro"/>
</dbReference>
<dbReference type="GO" id="GO:0016020">
    <property type="term" value="C:membrane"/>
    <property type="evidence" value="ECO:0007669"/>
    <property type="project" value="TreeGrafter"/>
</dbReference>
<evidence type="ECO:0000313" key="1">
    <source>
        <dbReference type="EMBL" id="KAK6291689.1"/>
    </source>
</evidence>
<dbReference type="GO" id="GO:0006893">
    <property type="term" value="P:Golgi to plasma membrane transport"/>
    <property type="evidence" value="ECO:0007669"/>
    <property type="project" value="TreeGrafter"/>
</dbReference>
<dbReference type="Proteomes" id="UP001356427">
    <property type="component" value="Unassembled WGS sequence"/>
</dbReference>
<name>A0AAN8KLA0_9TELE</name>
<dbReference type="AlphaFoldDB" id="A0AAN8KLA0"/>
<dbReference type="GO" id="GO:0006886">
    <property type="term" value="P:intracellular protein transport"/>
    <property type="evidence" value="ECO:0007669"/>
    <property type="project" value="InterPro"/>
</dbReference>
<comment type="caution">
    <text evidence="1">The sequence shown here is derived from an EMBL/GenBank/DDBJ whole genome shotgun (WGS) entry which is preliminary data.</text>
</comment>
<dbReference type="InterPro" id="IPR007225">
    <property type="entry name" value="EXOC6/Sec15"/>
</dbReference>
<reference evidence="1 2" key="1">
    <citation type="submission" date="2021-04" db="EMBL/GenBank/DDBJ databases">
        <authorList>
            <person name="De Guttry C."/>
            <person name="Zahm M."/>
            <person name="Klopp C."/>
            <person name="Cabau C."/>
            <person name="Louis A."/>
            <person name="Berthelot C."/>
            <person name="Parey E."/>
            <person name="Roest Crollius H."/>
            <person name="Montfort J."/>
            <person name="Robinson-Rechavi M."/>
            <person name="Bucao C."/>
            <person name="Bouchez O."/>
            <person name="Gislard M."/>
            <person name="Lluch J."/>
            <person name="Milhes M."/>
            <person name="Lampietro C."/>
            <person name="Lopez Roques C."/>
            <person name="Donnadieu C."/>
            <person name="Braasch I."/>
            <person name="Desvignes T."/>
            <person name="Postlethwait J."/>
            <person name="Bobe J."/>
            <person name="Wedekind C."/>
            <person name="Guiguen Y."/>
        </authorList>
    </citation>
    <scope>NUCLEOTIDE SEQUENCE [LARGE SCALE GENOMIC DNA]</scope>
    <source>
        <strain evidence="1">Cs_M1</strain>
        <tissue evidence="1">Blood</tissue>
    </source>
</reference>
<dbReference type="PANTHER" id="PTHR12702:SF3">
    <property type="entry name" value="EXOCYST COMPLEX COMPONENT 6B"/>
    <property type="match status" value="1"/>
</dbReference>
<dbReference type="GO" id="GO:0000145">
    <property type="term" value="C:exocyst"/>
    <property type="evidence" value="ECO:0007669"/>
    <property type="project" value="TreeGrafter"/>
</dbReference>
<sequence length="90" mass="10041">MANIGPKYLCYKHTLSERIFKDHILHTTQGLVNRAYVEELWELALSKTIAALRTHSSYCTDPDLCVGSEESHCVVSRHTAGLRLPSVSAV</sequence>